<evidence type="ECO:0000256" key="2">
    <source>
        <dbReference type="ARBA" id="ARBA00005417"/>
    </source>
</evidence>
<dbReference type="Gene3D" id="3.40.50.300">
    <property type="entry name" value="P-loop containing nucleotide triphosphate hydrolases"/>
    <property type="match status" value="1"/>
</dbReference>
<proteinExistence type="inferred from homology"/>
<keyword evidence="3 8" id="KW-0812">Transmembrane</keyword>
<comment type="subcellular location">
    <subcellularLocation>
        <location evidence="1">Cell membrane</location>
        <topology evidence="1">Multi-pass membrane protein</topology>
    </subcellularLocation>
</comment>
<dbReference type="PROSITE" id="PS00211">
    <property type="entry name" value="ABC_TRANSPORTER_1"/>
    <property type="match status" value="1"/>
</dbReference>
<reference evidence="11 12" key="1">
    <citation type="journal article" date="2016" name="Int. J. Syst. Evol. Microbiol.">
        <title>Labrenzia salina sp. nov., isolated from the rhizosphere of the halophyte Arthrocnemum macrostachyum.</title>
        <authorList>
            <person name="Camacho M."/>
            <person name="Redondo-Gomez S."/>
            <person name="Rodriguez-Llorente I."/>
            <person name="Rohde M."/>
            <person name="Sproer C."/>
            <person name="Schumann P."/>
            <person name="Klenk H.P."/>
            <person name="Montero-Calasanz M.D.C."/>
        </authorList>
    </citation>
    <scope>NUCLEOTIDE SEQUENCE [LARGE SCALE GENOMIC DNA]</scope>
    <source>
        <strain evidence="11 12">DSM 29163</strain>
    </source>
</reference>
<dbReference type="InterPro" id="IPR036640">
    <property type="entry name" value="ABC1_TM_sf"/>
</dbReference>
<dbReference type="SUPFAM" id="SSF90123">
    <property type="entry name" value="ABC transporter transmembrane region"/>
    <property type="match status" value="1"/>
</dbReference>
<evidence type="ECO:0000256" key="4">
    <source>
        <dbReference type="ARBA" id="ARBA00022741"/>
    </source>
</evidence>
<dbReference type="CDD" id="cd18584">
    <property type="entry name" value="ABC_6TM_AarD_CydD"/>
    <property type="match status" value="1"/>
</dbReference>
<feature type="domain" description="ABC transporter" evidence="9">
    <location>
        <begin position="348"/>
        <end position="570"/>
    </location>
</feature>
<gene>
    <name evidence="11" type="primary">cydD</name>
    <name evidence="11" type="ORF">ON753_11870</name>
</gene>
<evidence type="ECO:0000256" key="6">
    <source>
        <dbReference type="ARBA" id="ARBA00022989"/>
    </source>
</evidence>
<dbReference type="Gene3D" id="1.20.1560.10">
    <property type="entry name" value="ABC transporter type 1, transmembrane domain"/>
    <property type="match status" value="1"/>
</dbReference>
<dbReference type="SMART" id="SM00382">
    <property type="entry name" value="AAA"/>
    <property type="match status" value="1"/>
</dbReference>
<dbReference type="InterPro" id="IPR014216">
    <property type="entry name" value="ABC_transptr_CydD"/>
</dbReference>
<evidence type="ECO:0000256" key="8">
    <source>
        <dbReference type="SAM" id="Phobius"/>
    </source>
</evidence>
<sequence>MRALQRSGRLHGLSDLLWIPQAGLVSLALGALLASVTGGQDSDAAQLLMSNPVVWAIAGLPLLALFRTWLQTRALNMARQTARAIQGRARAEVLRAAVQRSPAAAFPSSGVFAAQLTEQVDLLGPYYRNYVPQLIRLKLVPFGIVLATAVFSWLAALILLVCGPLIPLFMALIGIRAKAASANQQEELTRLSGLLMDRIRGLETLILFGAVERTQDDIRDAGERFRTGTMRVLKIAFLSSTVLELFSALGIAFSAVYVGFSLLGDIEAGNWGAPLGYSTGLFILLLAPEFFAPLRAYAAAYHDRAGGIAAQEKLAALLGEITEQEAVPASHERPAASCKAGLASPPSIHIAKVTLELGGRRIFSDLDLSLAAGETVLLTGPSGSGKTTLMDCVLGFHRPVMGEVRVNDFDVQEVAAFLRRNVIWLGQAPRLHHGSLKANLLKGVENPGAVSEDTLWAALRLAGAEGLVQRLPNGLATPLGEDGFGLSVGEIRRVALARAAMRQHGGLLLADEPTAGLDEETAADVIRGLKILAKDRTALIATHDPAVLAIPGRRLELSSLTAMARGEAVS</sequence>
<feature type="transmembrane region" description="Helical" evidence="8">
    <location>
        <begin position="235"/>
        <end position="263"/>
    </location>
</feature>
<dbReference type="PANTHER" id="PTHR24221:SF261">
    <property type="entry name" value="GLUTATHIONE_L-CYSTEINE TRANSPORT SYSTEM ATP-BINDING_PERMEASE PROTEIN CYDD"/>
    <property type="match status" value="1"/>
</dbReference>
<protein>
    <submittedName>
        <fullName evidence="11">Thiol reductant ABC exporter subunit CydD</fullName>
    </submittedName>
</protein>
<dbReference type="InterPro" id="IPR017871">
    <property type="entry name" value="ABC_transporter-like_CS"/>
</dbReference>
<keyword evidence="12" id="KW-1185">Reference proteome</keyword>
<evidence type="ECO:0000259" key="9">
    <source>
        <dbReference type="PROSITE" id="PS50893"/>
    </source>
</evidence>
<evidence type="ECO:0000259" key="10">
    <source>
        <dbReference type="PROSITE" id="PS50929"/>
    </source>
</evidence>
<dbReference type="InterPro" id="IPR039421">
    <property type="entry name" value="Type_1_exporter"/>
</dbReference>
<dbReference type="InterPro" id="IPR011527">
    <property type="entry name" value="ABC1_TM_dom"/>
</dbReference>
<evidence type="ECO:0000313" key="12">
    <source>
        <dbReference type="Proteomes" id="UP001300261"/>
    </source>
</evidence>
<dbReference type="InterPro" id="IPR027417">
    <property type="entry name" value="P-loop_NTPase"/>
</dbReference>
<dbReference type="PROSITE" id="PS50929">
    <property type="entry name" value="ABC_TM1F"/>
    <property type="match status" value="1"/>
</dbReference>
<keyword evidence="6 8" id="KW-1133">Transmembrane helix</keyword>
<dbReference type="NCBIfam" id="TIGR02857">
    <property type="entry name" value="CydD"/>
    <property type="match status" value="1"/>
</dbReference>
<evidence type="ECO:0000256" key="7">
    <source>
        <dbReference type="ARBA" id="ARBA00023136"/>
    </source>
</evidence>
<feature type="transmembrane region" description="Helical" evidence="8">
    <location>
        <begin position="275"/>
        <end position="294"/>
    </location>
</feature>
<organism evidence="11 12">
    <name type="scientific">Roseibium salinum</name>
    <dbReference type="NCBI Taxonomy" id="1604349"/>
    <lineage>
        <taxon>Bacteria</taxon>
        <taxon>Pseudomonadati</taxon>
        <taxon>Pseudomonadota</taxon>
        <taxon>Alphaproteobacteria</taxon>
        <taxon>Hyphomicrobiales</taxon>
        <taxon>Stappiaceae</taxon>
        <taxon>Roseibium</taxon>
    </lineage>
</organism>
<dbReference type="PANTHER" id="PTHR24221">
    <property type="entry name" value="ATP-BINDING CASSETTE SUB-FAMILY B"/>
    <property type="match status" value="1"/>
</dbReference>
<keyword evidence="7 8" id="KW-0472">Membrane</keyword>
<dbReference type="SUPFAM" id="SSF52540">
    <property type="entry name" value="P-loop containing nucleoside triphosphate hydrolases"/>
    <property type="match status" value="1"/>
</dbReference>
<dbReference type="InterPro" id="IPR003593">
    <property type="entry name" value="AAA+_ATPase"/>
</dbReference>
<evidence type="ECO:0000256" key="1">
    <source>
        <dbReference type="ARBA" id="ARBA00004651"/>
    </source>
</evidence>
<keyword evidence="4" id="KW-0547">Nucleotide-binding</keyword>
<dbReference type="EMBL" id="JAPEVI010000003">
    <property type="protein sequence ID" value="MCX2723064.1"/>
    <property type="molecule type" value="Genomic_DNA"/>
</dbReference>
<feature type="transmembrane region" description="Helical" evidence="8">
    <location>
        <begin position="134"/>
        <end position="151"/>
    </location>
</feature>
<evidence type="ECO:0000256" key="3">
    <source>
        <dbReference type="ARBA" id="ARBA00022692"/>
    </source>
</evidence>
<dbReference type="PROSITE" id="PS50893">
    <property type="entry name" value="ABC_TRANSPORTER_2"/>
    <property type="match status" value="1"/>
</dbReference>
<feature type="transmembrane region" description="Helical" evidence="8">
    <location>
        <begin position="12"/>
        <end position="33"/>
    </location>
</feature>
<dbReference type="Pfam" id="PF00664">
    <property type="entry name" value="ABC_membrane"/>
    <property type="match status" value="1"/>
</dbReference>
<feature type="transmembrane region" description="Helical" evidence="8">
    <location>
        <begin position="53"/>
        <end position="70"/>
    </location>
</feature>
<accession>A0ABT3R1I6</accession>
<keyword evidence="5" id="KW-0067">ATP-binding</keyword>
<dbReference type="Proteomes" id="UP001300261">
    <property type="component" value="Unassembled WGS sequence"/>
</dbReference>
<dbReference type="Pfam" id="PF00005">
    <property type="entry name" value="ABC_tran"/>
    <property type="match status" value="1"/>
</dbReference>
<evidence type="ECO:0000256" key="5">
    <source>
        <dbReference type="ARBA" id="ARBA00022840"/>
    </source>
</evidence>
<name>A0ABT3R1I6_9HYPH</name>
<dbReference type="RefSeq" id="WP_265962746.1">
    <property type="nucleotide sequence ID" value="NZ_JAPEVI010000003.1"/>
</dbReference>
<feature type="transmembrane region" description="Helical" evidence="8">
    <location>
        <begin position="157"/>
        <end position="175"/>
    </location>
</feature>
<evidence type="ECO:0000313" key="11">
    <source>
        <dbReference type="EMBL" id="MCX2723064.1"/>
    </source>
</evidence>
<dbReference type="InterPro" id="IPR003439">
    <property type="entry name" value="ABC_transporter-like_ATP-bd"/>
</dbReference>
<comment type="caution">
    <text evidence="11">The sequence shown here is derived from an EMBL/GenBank/DDBJ whole genome shotgun (WGS) entry which is preliminary data.</text>
</comment>
<feature type="domain" description="ABC transmembrane type-1" evidence="10">
    <location>
        <begin position="24"/>
        <end position="306"/>
    </location>
</feature>
<comment type="similarity">
    <text evidence="2">Belongs to the ABC transporter superfamily.</text>
</comment>